<evidence type="ECO:0008006" key="3">
    <source>
        <dbReference type="Google" id="ProtNLM"/>
    </source>
</evidence>
<evidence type="ECO:0000313" key="1">
    <source>
        <dbReference type="EMBL" id="VDI56721.1"/>
    </source>
</evidence>
<evidence type="ECO:0000313" key="2">
    <source>
        <dbReference type="Proteomes" id="UP000596742"/>
    </source>
</evidence>
<name>A0A8B6FZR5_MYTGA</name>
<dbReference type="Proteomes" id="UP000596742">
    <property type="component" value="Unassembled WGS sequence"/>
</dbReference>
<comment type="caution">
    <text evidence="1">The sequence shown here is derived from an EMBL/GenBank/DDBJ whole genome shotgun (WGS) entry which is preliminary data.</text>
</comment>
<dbReference type="AlphaFoldDB" id="A0A8B6FZR5"/>
<dbReference type="EMBL" id="UYJE01007643">
    <property type="protein sequence ID" value="VDI56721.1"/>
    <property type="molecule type" value="Genomic_DNA"/>
</dbReference>
<reference evidence="1" key="1">
    <citation type="submission" date="2018-11" db="EMBL/GenBank/DDBJ databases">
        <authorList>
            <person name="Alioto T."/>
            <person name="Alioto T."/>
        </authorList>
    </citation>
    <scope>NUCLEOTIDE SEQUENCE</scope>
</reference>
<protein>
    <recommendedName>
        <fullName evidence="3">LRAT domain-containing protein</fullName>
    </recommendedName>
</protein>
<proteinExistence type="predicted"/>
<dbReference type="InterPro" id="IPR042266">
    <property type="entry name" value="PPPDE_sf"/>
</dbReference>
<dbReference type="OrthoDB" id="6082640at2759"/>
<organism evidence="1 2">
    <name type="scientific">Mytilus galloprovincialis</name>
    <name type="common">Mediterranean mussel</name>
    <dbReference type="NCBI Taxonomy" id="29158"/>
    <lineage>
        <taxon>Eukaryota</taxon>
        <taxon>Metazoa</taxon>
        <taxon>Spiralia</taxon>
        <taxon>Lophotrochozoa</taxon>
        <taxon>Mollusca</taxon>
        <taxon>Bivalvia</taxon>
        <taxon>Autobranchia</taxon>
        <taxon>Pteriomorphia</taxon>
        <taxon>Mytilida</taxon>
        <taxon>Mytiloidea</taxon>
        <taxon>Mytilidae</taxon>
        <taxon>Mytilinae</taxon>
        <taxon>Mytilus</taxon>
    </lineage>
</organism>
<keyword evidence="2" id="KW-1185">Reference proteome</keyword>
<dbReference type="Gene3D" id="3.90.1720.30">
    <property type="entry name" value="PPPDE domains"/>
    <property type="match status" value="1"/>
</dbReference>
<sequence length="105" mass="12263">MSPSRPTWALTHRWIEYNGHFFERLKTGGDVYSSNFPQDLQKCSSKREGFPAGYSSLSIDCLKRCTNKYRDHYGKYRVLTNNCHDFANRFSDMLCSRTTCPSWCS</sequence>
<accession>A0A8B6FZR5</accession>
<gene>
    <name evidence="1" type="ORF">MGAL_10B064675</name>
</gene>